<sequence>MTRHQQKKVREVSIFSYMIIFSIIFVFIITLVLSIGNFIRYKDLLYEYSLLKNYVNKELANYKSKLDDVQAKLGPNSLVDKYILSTNYINNFGIDLEYILSNLEDDPGTGYFMVFVIGSKSSWFTVKKGETTYFSRELKPGLSKYKFYYFKEPRIKTDYDIVISDDSDIVVGKPGQVYLLFFGVGSSFHPTKIVQVRDMKVTNIRKSFSLYVPGK</sequence>
<dbReference type="Proteomes" id="UP000242592">
    <property type="component" value="Unassembled WGS sequence"/>
</dbReference>
<keyword evidence="1" id="KW-1133">Transmembrane helix</keyword>
<organism evidence="2 3">
    <name type="scientific">Thermosipho atlanticus DSM 15807</name>
    <dbReference type="NCBI Taxonomy" id="1123380"/>
    <lineage>
        <taxon>Bacteria</taxon>
        <taxon>Thermotogati</taxon>
        <taxon>Thermotogota</taxon>
        <taxon>Thermotogae</taxon>
        <taxon>Thermotogales</taxon>
        <taxon>Fervidobacteriaceae</taxon>
        <taxon>Thermosipho</taxon>
    </lineage>
</organism>
<evidence type="ECO:0000256" key="1">
    <source>
        <dbReference type="SAM" id="Phobius"/>
    </source>
</evidence>
<evidence type="ECO:0000313" key="2">
    <source>
        <dbReference type="EMBL" id="SHH56457.1"/>
    </source>
</evidence>
<gene>
    <name evidence="2" type="ORF">SAMN02745199_1568</name>
</gene>
<keyword evidence="3" id="KW-1185">Reference proteome</keyword>
<dbReference type="OrthoDB" id="48476at2"/>
<accession>A0A1M5U0A0</accession>
<evidence type="ECO:0000313" key="3">
    <source>
        <dbReference type="Proteomes" id="UP000242592"/>
    </source>
</evidence>
<feature type="transmembrane region" description="Helical" evidence="1">
    <location>
        <begin position="12"/>
        <end position="35"/>
    </location>
</feature>
<name>A0A1M5U0A0_9BACT</name>
<dbReference type="RefSeq" id="WP_073073852.1">
    <property type="nucleotide sequence ID" value="NZ_FQXN01000007.1"/>
</dbReference>
<dbReference type="AlphaFoldDB" id="A0A1M5U0A0"/>
<dbReference type="EMBL" id="FQXN01000007">
    <property type="protein sequence ID" value="SHH56457.1"/>
    <property type="molecule type" value="Genomic_DNA"/>
</dbReference>
<dbReference type="STRING" id="1123380.SAMN02745199_1568"/>
<keyword evidence="1" id="KW-0472">Membrane</keyword>
<protein>
    <submittedName>
        <fullName evidence="2">Uncharacterized protein</fullName>
    </submittedName>
</protein>
<reference evidence="3" key="1">
    <citation type="submission" date="2016-11" db="EMBL/GenBank/DDBJ databases">
        <authorList>
            <person name="Varghese N."/>
            <person name="Submissions S."/>
        </authorList>
    </citation>
    <scope>NUCLEOTIDE SEQUENCE [LARGE SCALE GENOMIC DNA]</scope>
    <source>
        <strain evidence="3">DSM 15807</strain>
    </source>
</reference>
<keyword evidence="1" id="KW-0812">Transmembrane</keyword>
<proteinExistence type="predicted"/>